<feature type="region of interest" description="Disordered" evidence="1">
    <location>
        <begin position="71"/>
        <end position="105"/>
    </location>
</feature>
<dbReference type="EMBL" id="SZYD01000014">
    <property type="protein sequence ID" value="KAD4178160.1"/>
    <property type="molecule type" value="Genomic_DNA"/>
</dbReference>
<name>A0A5N6MVT2_9ASTR</name>
<dbReference type="Proteomes" id="UP000326396">
    <property type="component" value="Linkage Group LG4"/>
</dbReference>
<evidence type="ECO:0000313" key="3">
    <source>
        <dbReference type="Proteomes" id="UP000326396"/>
    </source>
</evidence>
<feature type="region of interest" description="Disordered" evidence="1">
    <location>
        <begin position="1"/>
        <end position="28"/>
    </location>
</feature>
<evidence type="ECO:0000256" key="1">
    <source>
        <dbReference type="SAM" id="MobiDB-lite"/>
    </source>
</evidence>
<sequence length="105" mass="12314">MSTHGRERRHPHRRFAAGGNGHEQRDPRDIAEIERLQQRIRDLELNQFHHEDDSATESVVWDHEDHEFHNMFGHRPHRDAPTPPPADPLHIQDNIDVGPDFSKRG</sequence>
<dbReference type="AlphaFoldDB" id="A0A5N6MVT2"/>
<organism evidence="2 3">
    <name type="scientific">Mikania micrantha</name>
    <name type="common">bitter vine</name>
    <dbReference type="NCBI Taxonomy" id="192012"/>
    <lineage>
        <taxon>Eukaryota</taxon>
        <taxon>Viridiplantae</taxon>
        <taxon>Streptophyta</taxon>
        <taxon>Embryophyta</taxon>
        <taxon>Tracheophyta</taxon>
        <taxon>Spermatophyta</taxon>
        <taxon>Magnoliopsida</taxon>
        <taxon>eudicotyledons</taxon>
        <taxon>Gunneridae</taxon>
        <taxon>Pentapetalae</taxon>
        <taxon>asterids</taxon>
        <taxon>campanulids</taxon>
        <taxon>Asterales</taxon>
        <taxon>Asteraceae</taxon>
        <taxon>Asteroideae</taxon>
        <taxon>Heliantheae alliance</taxon>
        <taxon>Eupatorieae</taxon>
        <taxon>Mikania</taxon>
    </lineage>
</organism>
<accession>A0A5N6MVT2</accession>
<proteinExistence type="predicted"/>
<reference evidence="2 3" key="1">
    <citation type="submission" date="2019-05" db="EMBL/GenBank/DDBJ databases">
        <title>Mikania micrantha, genome provides insights into the molecular mechanism of rapid growth.</title>
        <authorList>
            <person name="Liu B."/>
        </authorList>
    </citation>
    <scope>NUCLEOTIDE SEQUENCE [LARGE SCALE GENOMIC DNA]</scope>
    <source>
        <strain evidence="2">NLD-2019</strain>
        <tissue evidence="2">Leaf</tissue>
    </source>
</reference>
<feature type="compositionally biased region" description="Basic residues" evidence="1">
    <location>
        <begin position="1"/>
        <end position="15"/>
    </location>
</feature>
<gene>
    <name evidence="2" type="ORF">E3N88_26751</name>
</gene>
<protein>
    <submittedName>
        <fullName evidence="2">Uncharacterized protein</fullName>
    </submittedName>
</protein>
<evidence type="ECO:0000313" key="2">
    <source>
        <dbReference type="EMBL" id="KAD4178160.1"/>
    </source>
</evidence>
<dbReference type="OrthoDB" id="10553424at2759"/>
<keyword evidence="3" id="KW-1185">Reference proteome</keyword>
<comment type="caution">
    <text evidence="2">The sequence shown here is derived from an EMBL/GenBank/DDBJ whole genome shotgun (WGS) entry which is preliminary data.</text>
</comment>